<keyword evidence="2" id="KW-1185">Reference proteome</keyword>
<dbReference type="InParanoid" id="A0A0D0D9X4"/>
<accession>A0A0D0D9X4</accession>
<reference evidence="2" key="2">
    <citation type="submission" date="2015-01" db="EMBL/GenBank/DDBJ databases">
        <title>Evolutionary Origins and Diversification of the Mycorrhizal Mutualists.</title>
        <authorList>
            <consortium name="DOE Joint Genome Institute"/>
            <consortium name="Mycorrhizal Genomics Consortium"/>
            <person name="Kohler A."/>
            <person name="Kuo A."/>
            <person name="Nagy L.G."/>
            <person name="Floudas D."/>
            <person name="Copeland A."/>
            <person name="Barry K.W."/>
            <person name="Cichocki N."/>
            <person name="Veneault-Fourrey C."/>
            <person name="LaButti K."/>
            <person name="Lindquist E.A."/>
            <person name="Lipzen A."/>
            <person name="Lundell T."/>
            <person name="Morin E."/>
            <person name="Murat C."/>
            <person name="Riley R."/>
            <person name="Ohm R."/>
            <person name="Sun H."/>
            <person name="Tunlid A."/>
            <person name="Henrissat B."/>
            <person name="Grigoriev I.V."/>
            <person name="Hibbett D.S."/>
            <person name="Martin F."/>
        </authorList>
    </citation>
    <scope>NUCLEOTIDE SEQUENCE [LARGE SCALE GENOMIC DNA]</scope>
    <source>
        <strain evidence="2">Ve08.2h10</strain>
    </source>
</reference>
<sequence>MVARLEPQLLRVEMWIGKAQGIMRKIIVGRCLKTPRATLVALTCHRRQDEHWVVAMSVSKRIVTIDPVSIVAVALTVEGGQWAT</sequence>
<proteinExistence type="predicted"/>
<gene>
    <name evidence="1" type="ORF">PAXRUDRAFT_828516</name>
</gene>
<dbReference type="AlphaFoldDB" id="A0A0D0D9X4"/>
<protein>
    <submittedName>
        <fullName evidence="1">Uncharacterized protein</fullName>
    </submittedName>
</protein>
<dbReference type="Proteomes" id="UP000054538">
    <property type="component" value="Unassembled WGS sequence"/>
</dbReference>
<dbReference type="EMBL" id="KN825145">
    <property type="protein sequence ID" value="KIK93902.1"/>
    <property type="molecule type" value="Genomic_DNA"/>
</dbReference>
<reference evidence="1 2" key="1">
    <citation type="submission" date="2014-04" db="EMBL/GenBank/DDBJ databases">
        <authorList>
            <consortium name="DOE Joint Genome Institute"/>
            <person name="Kuo A."/>
            <person name="Kohler A."/>
            <person name="Jargeat P."/>
            <person name="Nagy L.G."/>
            <person name="Floudas D."/>
            <person name="Copeland A."/>
            <person name="Barry K.W."/>
            <person name="Cichocki N."/>
            <person name="Veneault-Fourrey C."/>
            <person name="LaButti K."/>
            <person name="Lindquist E.A."/>
            <person name="Lipzen A."/>
            <person name="Lundell T."/>
            <person name="Morin E."/>
            <person name="Murat C."/>
            <person name="Sun H."/>
            <person name="Tunlid A."/>
            <person name="Henrissat B."/>
            <person name="Grigoriev I.V."/>
            <person name="Hibbett D.S."/>
            <person name="Martin F."/>
            <person name="Nordberg H.P."/>
            <person name="Cantor M.N."/>
            <person name="Hua S.X."/>
        </authorList>
    </citation>
    <scope>NUCLEOTIDE SEQUENCE [LARGE SCALE GENOMIC DNA]</scope>
    <source>
        <strain evidence="1 2">Ve08.2h10</strain>
    </source>
</reference>
<organism evidence="1 2">
    <name type="scientific">Paxillus rubicundulus Ve08.2h10</name>
    <dbReference type="NCBI Taxonomy" id="930991"/>
    <lineage>
        <taxon>Eukaryota</taxon>
        <taxon>Fungi</taxon>
        <taxon>Dikarya</taxon>
        <taxon>Basidiomycota</taxon>
        <taxon>Agaricomycotina</taxon>
        <taxon>Agaricomycetes</taxon>
        <taxon>Agaricomycetidae</taxon>
        <taxon>Boletales</taxon>
        <taxon>Paxilineae</taxon>
        <taxon>Paxillaceae</taxon>
        <taxon>Paxillus</taxon>
    </lineage>
</organism>
<name>A0A0D0D9X4_9AGAM</name>
<evidence type="ECO:0000313" key="1">
    <source>
        <dbReference type="EMBL" id="KIK93902.1"/>
    </source>
</evidence>
<dbReference type="HOGENOM" id="CLU_2528144_0_0_1"/>
<evidence type="ECO:0000313" key="2">
    <source>
        <dbReference type="Proteomes" id="UP000054538"/>
    </source>
</evidence>